<dbReference type="Proteomes" id="UP000053558">
    <property type="component" value="Unassembled WGS sequence"/>
</dbReference>
<keyword evidence="1" id="KW-1133">Transmembrane helix</keyword>
<organism evidence="2 3">
    <name type="scientific">Coniophora puteana (strain RWD-64-598)</name>
    <name type="common">Brown rot fungus</name>
    <dbReference type="NCBI Taxonomy" id="741705"/>
    <lineage>
        <taxon>Eukaryota</taxon>
        <taxon>Fungi</taxon>
        <taxon>Dikarya</taxon>
        <taxon>Basidiomycota</taxon>
        <taxon>Agaricomycotina</taxon>
        <taxon>Agaricomycetes</taxon>
        <taxon>Agaricomycetidae</taxon>
        <taxon>Boletales</taxon>
        <taxon>Coniophorineae</taxon>
        <taxon>Coniophoraceae</taxon>
        <taxon>Coniophora</taxon>
    </lineage>
</organism>
<gene>
    <name evidence="2" type="ORF">CONPUDRAFT_147511</name>
</gene>
<evidence type="ECO:0000313" key="2">
    <source>
        <dbReference type="EMBL" id="EIW74959.1"/>
    </source>
</evidence>
<accession>A0A5M3M6J4</accession>
<keyword evidence="1" id="KW-0812">Transmembrane</keyword>
<keyword evidence="1" id="KW-0472">Membrane</keyword>
<sequence length="289" mass="32092">MYLQHDGHRLLAVKSDGDLTWRVKVVYTPLTSGIACGFVAWLFFACVPLLVKRARAADDLKSRRWLRFYVVYVTCMLVLGMLCSVGFTVSSVTYYCASYTAYISGTPIASSARYTQMANALIDVSAWLSALMSDALLVWRCCMLYNGQLRAGYVKAGLGVFFTSTYTLGMLSMFMYALPEAQHLSQQKWATVVSRWYYTSSAVLNVTATSLMVTRVRSEQSLFRGMMGARLNHTGIVAMMIESCALFTAAATVYLMLCFVDSPFRVMAVAILCETQVSPPYTLLQAQVA</sequence>
<feature type="transmembrane region" description="Helical" evidence="1">
    <location>
        <begin position="124"/>
        <end position="145"/>
    </location>
</feature>
<protein>
    <submittedName>
        <fullName evidence="2">Uncharacterized protein</fullName>
    </submittedName>
</protein>
<dbReference type="EMBL" id="JH711590">
    <property type="protein sequence ID" value="EIW74959.1"/>
    <property type="molecule type" value="Genomic_DNA"/>
</dbReference>
<dbReference type="GeneID" id="19202332"/>
<reference evidence="3" key="1">
    <citation type="journal article" date="2012" name="Science">
        <title>The Paleozoic origin of enzymatic lignin decomposition reconstructed from 31 fungal genomes.</title>
        <authorList>
            <person name="Floudas D."/>
            <person name="Binder M."/>
            <person name="Riley R."/>
            <person name="Barry K."/>
            <person name="Blanchette R.A."/>
            <person name="Henrissat B."/>
            <person name="Martinez A.T."/>
            <person name="Otillar R."/>
            <person name="Spatafora J.W."/>
            <person name="Yadav J.S."/>
            <person name="Aerts A."/>
            <person name="Benoit I."/>
            <person name="Boyd A."/>
            <person name="Carlson A."/>
            <person name="Copeland A."/>
            <person name="Coutinho P.M."/>
            <person name="de Vries R.P."/>
            <person name="Ferreira P."/>
            <person name="Findley K."/>
            <person name="Foster B."/>
            <person name="Gaskell J."/>
            <person name="Glotzer D."/>
            <person name="Gorecki P."/>
            <person name="Heitman J."/>
            <person name="Hesse C."/>
            <person name="Hori C."/>
            <person name="Igarashi K."/>
            <person name="Jurgens J.A."/>
            <person name="Kallen N."/>
            <person name="Kersten P."/>
            <person name="Kohler A."/>
            <person name="Kuees U."/>
            <person name="Kumar T.K.A."/>
            <person name="Kuo A."/>
            <person name="LaButti K."/>
            <person name="Larrondo L.F."/>
            <person name="Lindquist E."/>
            <person name="Ling A."/>
            <person name="Lombard V."/>
            <person name="Lucas S."/>
            <person name="Lundell T."/>
            <person name="Martin R."/>
            <person name="McLaughlin D.J."/>
            <person name="Morgenstern I."/>
            <person name="Morin E."/>
            <person name="Murat C."/>
            <person name="Nagy L.G."/>
            <person name="Nolan M."/>
            <person name="Ohm R.A."/>
            <person name="Patyshakuliyeva A."/>
            <person name="Rokas A."/>
            <person name="Ruiz-Duenas F.J."/>
            <person name="Sabat G."/>
            <person name="Salamov A."/>
            <person name="Samejima M."/>
            <person name="Schmutz J."/>
            <person name="Slot J.C."/>
            <person name="St John F."/>
            <person name="Stenlid J."/>
            <person name="Sun H."/>
            <person name="Sun S."/>
            <person name="Syed K."/>
            <person name="Tsang A."/>
            <person name="Wiebenga A."/>
            <person name="Young D."/>
            <person name="Pisabarro A."/>
            <person name="Eastwood D.C."/>
            <person name="Martin F."/>
            <person name="Cullen D."/>
            <person name="Grigoriev I.V."/>
            <person name="Hibbett D.S."/>
        </authorList>
    </citation>
    <scope>NUCLEOTIDE SEQUENCE [LARGE SCALE GENOMIC DNA]</scope>
    <source>
        <strain evidence="3">RWD-64-598 SS2</strain>
    </source>
</reference>
<feature type="transmembrane region" description="Helical" evidence="1">
    <location>
        <begin position="157"/>
        <end position="176"/>
    </location>
</feature>
<comment type="caution">
    <text evidence="2">The sequence shown here is derived from an EMBL/GenBank/DDBJ whole genome shotgun (WGS) entry which is preliminary data.</text>
</comment>
<feature type="transmembrane region" description="Helical" evidence="1">
    <location>
        <begin position="235"/>
        <end position="257"/>
    </location>
</feature>
<dbReference type="KEGG" id="cput:CONPUDRAFT_147511"/>
<dbReference type="RefSeq" id="XP_007775010.1">
    <property type="nucleotide sequence ID" value="XM_007776820.1"/>
</dbReference>
<feature type="transmembrane region" description="Helical" evidence="1">
    <location>
        <begin position="196"/>
        <end position="214"/>
    </location>
</feature>
<dbReference type="AlphaFoldDB" id="A0A5M3M6J4"/>
<keyword evidence="3" id="KW-1185">Reference proteome</keyword>
<name>A0A5M3M6J4_CONPW</name>
<evidence type="ECO:0000256" key="1">
    <source>
        <dbReference type="SAM" id="Phobius"/>
    </source>
</evidence>
<proteinExistence type="predicted"/>
<feature type="transmembrane region" description="Helical" evidence="1">
    <location>
        <begin position="26"/>
        <end position="47"/>
    </location>
</feature>
<evidence type="ECO:0000313" key="3">
    <source>
        <dbReference type="Proteomes" id="UP000053558"/>
    </source>
</evidence>
<feature type="transmembrane region" description="Helical" evidence="1">
    <location>
        <begin position="68"/>
        <end position="89"/>
    </location>
</feature>